<accession>A0A3D9L401</accession>
<name>A0A3D9L401_MARFU</name>
<feature type="domain" description="Secretion system C-terminal sorting" evidence="1">
    <location>
        <begin position="972"/>
        <end position="1027"/>
    </location>
</feature>
<sequence length="1036" mass="109297">MLTLLLCVSFAGWSQITGNFFVNFTDSIHNAASKIAGKTPEFTNGHLLYTTEAVRHDYEYGFSDAAGDSSFMLNASTDVYFAVKAFGAFSPNIDLDTAEGEQHALQFYFNNISASPSEYGGNSTITEVSFSNTFKLSKFKTDAGNEVIYFKITDGGNEVWNEWDSLAQNGTAVDLYAHRIELKFIGNEPFGLNLDWVGTFSSVAEIEAMAIGKDDGENDPDEDLDSNARLSELTYDGVSVPDFNENKYSYDVRLPEGTSTPPTVAAVASNASATINITQSGSLPGTAEVVVTSPNQAITLTYFVNFSVNEKSPQFFDSFTTGEGDLARIERGKGTYENGHFNWTGAEDTRHDFEYGFEDGSTESFVINPYTDNYFAVKFAGDFPTTFDIDTAGGGHDIQFYMEFAAPGNAAGAGNGASTDMKTGKTDEFIIHTFITEKGNRVMYWKIVDTDAAEPWATWKAQATEGVGNGDEISAYDIASNRLEFKLVAAEAWTGIHLDWIGTFTTEEDIQLAAVTRDDGNDDRDDYTPNTLSDLTVDGTTVEGFDSTVVNYDLVLPFGTTTIPTVAGTALASESTVEINQATELPGTATVVVSGYDLGAATSNTYSVNFTVAAPSDDATLASMTIDGAAYAGFDAAVLEYDTTLAFGTTTVPTIAANAAHEGATVVVTEAQSLPGTTTVEVTAEDGQTKKTYSVNFKVAEKASDDATLASLSIDGNAYPGFAAATLTYDTTLAYGTTVVPTITAAANHVKASIEVNAATELPGSTTVVVTAQDGSTQTYTVNFKIADPSTDATLASLTVDGEAVAGFDAATLSYEVTLAYGTTVVPTVAATANDANATVEITAATSLPGATTVVVTAQDGSTASTYTVDFKVEAPATDATLADLTVDGTTITGFDAATLSYELELATGTTTVPTVAATATDANATVEITAATSLPGATTIVVTAQDGSTTQTYAVNFTLEPLSTPHVELAVYPNPTVGIVTLTGVQNVNEVRIINLGGLEITKPVINQQIDVTDLEAGVYFINIENLAAIRLVKH</sequence>
<evidence type="ECO:0000313" key="2">
    <source>
        <dbReference type="EMBL" id="RED98418.1"/>
    </source>
</evidence>
<keyword evidence="3" id="KW-1185">Reference proteome</keyword>
<dbReference type="Proteomes" id="UP000256779">
    <property type="component" value="Unassembled WGS sequence"/>
</dbReference>
<dbReference type="EMBL" id="QREG01000010">
    <property type="protein sequence ID" value="RED98418.1"/>
    <property type="molecule type" value="Genomic_DNA"/>
</dbReference>
<protein>
    <submittedName>
        <fullName evidence="2">Putative secreted protein (Por secretion system target)</fullName>
    </submittedName>
</protein>
<dbReference type="NCBIfam" id="TIGR04183">
    <property type="entry name" value="Por_Secre_tail"/>
    <property type="match status" value="1"/>
</dbReference>
<evidence type="ECO:0000259" key="1">
    <source>
        <dbReference type="Pfam" id="PF18962"/>
    </source>
</evidence>
<dbReference type="InterPro" id="IPR026444">
    <property type="entry name" value="Secre_tail"/>
</dbReference>
<proteinExistence type="predicted"/>
<dbReference type="RefSeq" id="WP_221409508.1">
    <property type="nucleotide sequence ID" value="NZ_QREG01000010.1"/>
</dbReference>
<gene>
    <name evidence="2" type="ORF">C7460_11090</name>
</gene>
<organism evidence="2 3">
    <name type="scientific">Marinoscillum furvescens DSM 4134</name>
    <dbReference type="NCBI Taxonomy" id="1122208"/>
    <lineage>
        <taxon>Bacteria</taxon>
        <taxon>Pseudomonadati</taxon>
        <taxon>Bacteroidota</taxon>
        <taxon>Cytophagia</taxon>
        <taxon>Cytophagales</taxon>
        <taxon>Reichenbachiellaceae</taxon>
        <taxon>Marinoscillum</taxon>
    </lineage>
</organism>
<comment type="caution">
    <text evidence="2">The sequence shown here is derived from an EMBL/GenBank/DDBJ whole genome shotgun (WGS) entry which is preliminary data.</text>
</comment>
<dbReference type="Pfam" id="PF18962">
    <property type="entry name" value="Por_Secre_tail"/>
    <property type="match status" value="1"/>
</dbReference>
<reference evidence="2 3" key="1">
    <citation type="submission" date="2018-07" db="EMBL/GenBank/DDBJ databases">
        <title>Genomic Encyclopedia of Type Strains, Phase IV (KMG-IV): sequencing the most valuable type-strain genomes for metagenomic binning, comparative biology and taxonomic classification.</title>
        <authorList>
            <person name="Goeker M."/>
        </authorList>
    </citation>
    <scope>NUCLEOTIDE SEQUENCE [LARGE SCALE GENOMIC DNA]</scope>
    <source>
        <strain evidence="2 3">DSM 4134</strain>
    </source>
</reference>
<evidence type="ECO:0000313" key="3">
    <source>
        <dbReference type="Proteomes" id="UP000256779"/>
    </source>
</evidence>
<dbReference type="AlphaFoldDB" id="A0A3D9L401"/>